<gene>
    <name evidence="1" type="ORF">SAMN05216591_3096</name>
</gene>
<dbReference type="EMBL" id="LT629689">
    <property type="protein sequence ID" value="SDF48198.1"/>
    <property type="molecule type" value="Genomic_DNA"/>
</dbReference>
<sequence length="148" mass="16666">MGFGSDMGNFLPSDNEFSGYLVNERDEKDSVDFDAFELIYIEGSYCFIRLGLEHRPGSKNELTLEAGQLQLRPGMTYPLGPKPCAVQATFGWEGYLEFLPPDYSGSVTIKQMSKTDDKTVLSGSFSIYFTAPNQEEMELRCTHFQISE</sequence>
<dbReference type="GeneID" id="78554519"/>
<proteinExistence type="predicted"/>
<keyword evidence="2" id="KW-1185">Reference proteome</keyword>
<reference evidence="1 2" key="1">
    <citation type="submission" date="2016-10" db="EMBL/GenBank/DDBJ databases">
        <authorList>
            <person name="Varghese N."/>
            <person name="Submissions S."/>
        </authorList>
    </citation>
    <scope>NUCLEOTIDE SEQUENCE [LARGE SCALE GENOMIC DNA]</scope>
    <source>
        <strain evidence="1 2">DSM 17835</strain>
    </source>
</reference>
<protein>
    <submittedName>
        <fullName evidence="1">Uncharacterized protein</fullName>
    </submittedName>
</protein>
<evidence type="ECO:0000313" key="1">
    <source>
        <dbReference type="EMBL" id="SDF48198.1"/>
    </source>
</evidence>
<name>A0ABY0NIP6_9PSED</name>
<evidence type="ECO:0000313" key="2">
    <source>
        <dbReference type="Proteomes" id="UP000182858"/>
    </source>
</evidence>
<dbReference type="Proteomes" id="UP000182858">
    <property type="component" value="Chromosome I"/>
</dbReference>
<organism evidence="1 2">
    <name type="scientific">Pseudomonas extremaustralis</name>
    <dbReference type="NCBI Taxonomy" id="359110"/>
    <lineage>
        <taxon>Bacteria</taxon>
        <taxon>Pseudomonadati</taxon>
        <taxon>Pseudomonadota</taxon>
        <taxon>Gammaproteobacteria</taxon>
        <taxon>Pseudomonadales</taxon>
        <taxon>Pseudomonadaceae</taxon>
        <taxon>Pseudomonas</taxon>
    </lineage>
</organism>
<accession>A0ABY0NIP6</accession>
<dbReference type="RefSeq" id="WP_010563603.1">
    <property type="nucleotide sequence ID" value="NZ_LT629689.1"/>
</dbReference>